<reference evidence="1 2" key="1">
    <citation type="submission" date="2017-03" db="EMBL/GenBank/DDBJ databases">
        <title>Whole genome sequences of fourteen strains of Bradyrhizobium canariense and one strain of Bradyrhizobium japonicum isolated from Lupinus (Papilionoideae: Genisteae) species in Algeria.</title>
        <authorList>
            <person name="Crovadore J."/>
            <person name="Chekireb D."/>
            <person name="Brachmann A."/>
            <person name="Chablais R."/>
            <person name="Cochard B."/>
            <person name="Lefort F."/>
        </authorList>
    </citation>
    <scope>NUCLEOTIDE SEQUENCE [LARGE SCALE GENOMIC DNA]</scope>
    <source>
        <strain evidence="1 2">UBMA197</strain>
    </source>
</reference>
<evidence type="ECO:0000313" key="1">
    <source>
        <dbReference type="EMBL" id="OSJ36311.1"/>
    </source>
</evidence>
<comment type="caution">
    <text evidence="1">The sequence shown here is derived from an EMBL/GenBank/DDBJ whole genome shotgun (WGS) entry which is preliminary data.</text>
</comment>
<dbReference type="Proteomes" id="UP000193335">
    <property type="component" value="Unassembled WGS sequence"/>
</dbReference>
<accession>A0A1Y2JW24</accession>
<proteinExistence type="predicted"/>
<name>A0A1Y2JW24_BRAJP</name>
<sequence length="241" mass="26111">MGAAMSSVQNQVAELFGVTRVPYGDNGQFVRGVSVTCGHCGAVENVPANNLRNGAGDDVEVQLLKRKLETRGWKTGSKPAQHRCPKCFSSIKATAARRASENSAAATNGETPVSVTPIKSLKDVAARMLGREDRRIIFEKLNEVYVNDKVGYGAGWTDEKVANDLGVPRAWVKLIRDENFGDEVANEEIRQKLAEASKLLDEVKKTTAQAEAIVTDLKRLNHEAEHIGKALDTIRKALGGG</sequence>
<protein>
    <submittedName>
        <fullName evidence="1">Uncharacterized protein</fullName>
    </submittedName>
</protein>
<gene>
    <name evidence="1" type="ORF">BSZ19_04840</name>
</gene>
<dbReference type="AlphaFoldDB" id="A0A1Y2JW24"/>
<dbReference type="EMBL" id="NAFL01000198">
    <property type="protein sequence ID" value="OSJ36311.1"/>
    <property type="molecule type" value="Genomic_DNA"/>
</dbReference>
<organism evidence="1 2">
    <name type="scientific">Bradyrhizobium japonicum</name>
    <dbReference type="NCBI Taxonomy" id="375"/>
    <lineage>
        <taxon>Bacteria</taxon>
        <taxon>Pseudomonadati</taxon>
        <taxon>Pseudomonadota</taxon>
        <taxon>Alphaproteobacteria</taxon>
        <taxon>Hyphomicrobiales</taxon>
        <taxon>Nitrobacteraceae</taxon>
        <taxon>Bradyrhizobium</taxon>
    </lineage>
</organism>
<evidence type="ECO:0000313" key="2">
    <source>
        <dbReference type="Proteomes" id="UP000193335"/>
    </source>
</evidence>